<comment type="caution">
    <text evidence="1">The sequence shown here is derived from an EMBL/GenBank/DDBJ whole genome shotgun (WGS) entry which is preliminary data.</text>
</comment>
<dbReference type="EMBL" id="FZNZ01000037">
    <property type="protein sequence ID" value="SNS08201.1"/>
    <property type="molecule type" value="Genomic_DNA"/>
</dbReference>
<dbReference type="RefSeq" id="WP_089367048.1">
    <property type="nucleotide sequence ID" value="NZ_CP023864.1"/>
</dbReference>
<sequence length="171" mass="19451">MKKIIILMFLSILNLSCIAKVKLESGSLCCLKGEKTVAVSLDLTRIKYNKALPFKDFLSLGRRVTDWKERSLDYFVKEFNDECYKRNLSVTTHSRGTKYILVLTPLVVYKDGSISGNAYLREVGSTKLEATMVFKSDDGDNDDPITFKDPMDELGESFAKLFIREIKKANK</sequence>
<name>A0A2K9HBP4_9BACT</name>
<dbReference type="KEGG" id="pje:CRM71_11870"/>
<gene>
    <name evidence="1" type="ORF">SAMN06265364_13726</name>
</gene>
<dbReference type="AlphaFoldDB" id="A0A2K9HBP4"/>
<dbReference type="GeneID" id="94030063"/>
<evidence type="ECO:0000313" key="2">
    <source>
        <dbReference type="Proteomes" id="UP000198427"/>
    </source>
</evidence>
<dbReference type="Proteomes" id="UP000198427">
    <property type="component" value="Unassembled WGS sequence"/>
</dbReference>
<organism evidence="1 2">
    <name type="scientific">Prevotella jejuni</name>
    <dbReference type="NCBI Taxonomy" id="1177574"/>
    <lineage>
        <taxon>Bacteria</taxon>
        <taxon>Pseudomonadati</taxon>
        <taxon>Bacteroidota</taxon>
        <taxon>Bacteroidia</taxon>
        <taxon>Bacteroidales</taxon>
        <taxon>Prevotellaceae</taxon>
        <taxon>Prevotella</taxon>
    </lineage>
</organism>
<reference evidence="1 2" key="1">
    <citation type="submission" date="2017-06" db="EMBL/GenBank/DDBJ databases">
        <authorList>
            <person name="Varghese N."/>
            <person name="Submissions S."/>
        </authorList>
    </citation>
    <scope>NUCLEOTIDE SEQUENCE [LARGE SCALE GENOMIC DNA]</scope>
    <source>
        <strain evidence="1 2">DSM 26989</strain>
    </source>
</reference>
<dbReference type="OrthoDB" id="9815638at2"/>
<accession>A0A2K9HBP4</accession>
<evidence type="ECO:0000313" key="1">
    <source>
        <dbReference type="EMBL" id="SNS08201.1"/>
    </source>
</evidence>
<protein>
    <submittedName>
        <fullName evidence="1">Uncharacterized protein</fullName>
    </submittedName>
</protein>
<keyword evidence="2" id="KW-1185">Reference proteome</keyword>
<proteinExistence type="predicted"/>